<reference evidence="1" key="1">
    <citation type="submission" date="2021-08" db="EMBL/GenBank/DDBJ databases">
        <title>WGS assembly of Ceratopteris richardii.</title>
        <authorList>
            <person name="Marchant D.B."/>
            <person name="Chen G."/>
            <person name="Jenkins J."/>
            <person name="Shu S."/>
            <person name="Leebens-Mack J."/>
            <person name="Grimwood J."/>
            <person name="Schmutz J."/>
            <person name="Soltis P."/>
            <person name="Soltis D."/>
            <person name="Chen Z.-H."/>
        </authorList>
    </citation>
    <scope>NUCLEOTIDE SEQUENCE</scope>
    <source>
        <strain evidence="1">Whitten #5841</strain>
        <tissue evidence="1">Leaf</tissue>
    </source>
</reference>
<dbReference type="EMBL" id="CM035410">
    <property type="protein sequence ID" value="KAH7437991.1"/>
    <property type="molecule type" value="Genomic_DNA"/>
</dbReference>
<sequence length="72" mass="7924">MEELTENCVDRIHGHLVLRSIAYQVFRISKGNAGRGSTVPLIIGDNLHTIILPDAHTRVGGTKVDINSRTFV</sequence>
<protein>
    <submittedName>
        <fullName evidence="1">Uncharacterized protein</fullName>
    </submittedName>
</protein>
<proteinExistence type="predicted"/>
<keyword evidence="2" id="KW-1185">Reference proteome</keyword>
<accession>A0A8T2UP99</accession>
<organism evidence="1 2">
    <name type="scientific">Ceratopteris richardii</name>
    <name type="common">Triangle waterfern</name>
    <dbReference type="NCBI Taxonomy" id="49495"/>
    <lineage>
        <taxon>Eukaryota</taxon>
        <taxon>Viridiplantae</taxon>
        <taxon>Streptophyta</taxon>
        <taxon>Embryophyta</taxon>
        <taxon>Tracheophyta</taxon>
        <taxon>Polypodiopsida</taxon>
        <taxon>Polypodiidae</taxon>
        <taxon>Polypodiales</taxon>
        <taxon>Pteridineae</taxon>
        <taxon>Pteridaceae</taxon>
        <taxon>Parkerioideae</taxon>
        <taxon>Ceratopteris</taxon>
    </lineage>
</organism>
<name>A0A8T2UP99_CERRI</name>
<dbReference type="AlphaFoldDB" id="A0A8T2UP99"/>
<evidence type="ECO:0000313" key="1">
    <source>
        <dbReference type="EMBL" id="KAH7437991.1"/>
    </source>
</evidence>
<gene>
    <name evidence="1" type="ORF">KP509_05G100000</name>
</gene>
<dbReference type="Pfam" id="PF10712">
    <property type="entry name" value="NAD-GH"/>
    <property type="match status" value="1"/>
</dbReference>
<comment type="caution">
    <text evidence="1">The sequence shown here is derived from an EMBL/GenBank/DDBJ whole genome shotgun (WGS) entry which is preliminary data.</text>
</comment>
<dbReference type="InterPro" id="IPR019651">
    <property type="entry name" value="Glutamate_DH_NAD-spec"/>
</dbReference>
<dbReference type="OrthoDB" id="6780571at2759"/>
<dbReference type="Proteomes" id="UP000825935">
    <property type="component" value="Chromosome 5"/>
</dbReference>
<evidence type="ECO:0000313" key="2">
    <source>
        <dbReference type="Proteomes" id="UP000825935"/>
    </source>
</evidence>